<evidence type="ECO:0000313" key="2">
    <source>
        <dbReference type="Proteomes" id="UP000257109"/>
    </source>
</evidence>
<reference evidence="1" key="1">
    <citation type="submission" date="2018-05" db="EMBL/GenBank/DDBJ databases">
        <title>Draft genome of Mucuna pruriens seed.</title>
        <authorList>
            <person name="Nnadi N.E."/>
            <person name="Vos R."/>
            <person name="Hasami M.H."/>
            <person name="Devisetty U.K."/>
            <person name="Aguiy J.C."/>
        </authorList>
    </citation>
    <scope>NUCLEOTIDE SEQUENCE [LARGE SCALE GENOMIC DNA]</scope>
    <source>
        <strain evidence="1">JCA_2017</strain>
    </source>
</reference>
<gene>
    <name evidence="1" type="ORF">CR513_59999</name>
</gene>
<keyword evidence="2" id="KW-1185">Reference proteome</keyword>
<comment type="caution">
    <text evidence="1">The sequence shown here is derived from an EMBL/GenBank/DDBJ whole genome shotgun (WGS) entry which is preliminary data.</text>
</comment>
<organism evidence="1 2">
    <name type="scientific">Mucuna pruriens</name>
    <name type="common">Velvet bean</name>
    <name type="synonym">Dolichos pruriens</name>
    <dbReference type="NCBI Taxonomy" id="157652"/>
    <lineage>
        <taxon>Eukaryota</taxon>
        <taxon>Viridiplantae</taxon>
        <taxon>Streptophyta</taxon>
        <taxon>Embryophyta</taxon>
        <taxon>Tracheophyta</taxon>
        <taxon>Spermatophyta</taxon>
        <taxon>Magnoliopsida</taxon>
        <taxon>eudicotyledons</taxon>
        <taxon>Gunneridae</taxon>
        <taxon>Pentapetalae</taxon>
        <taxon>rosids</taxon>
        <taxon>fabids</taxon>
        <taxon>Fabales</taxon>
        <taxon>Fabaceae</taxon>
        <taxon>Papilionoideae</taxon>
        <taxon>50 kb inversion clade</taxon>
        <taxon>NPAAA clade</taxon>
        <taxon>indigoferoid/millettioid clade</taxon>
        <taxon>Phaseoleae</taxon>
        <taxon>Mucuna</taxon>
    </lineage>
</organism>
<protein>
    <submittedName>
        <fullName evidence="1">Uncharacterized protein</fullName>
    </submittedName>
</protein>
<evidence type="ECO:0000313" key="1">
    <source>
        <dbReference type="EMBL" id="RDX61744.1"/>
    </source>
</evidence>
<dbReference type="AlphaFoldDB" id="A0A371E6T8"/>
<feature type="non-terminal residue" evidence="1">
    <location>
        <position position="1"/>
    </location>
</feature>
<dbReference type="EMBL" id="QJKJ01015942">
    <property type="protein sequence ID" value="RDX61744.1"/>
    <property type="molecule type" value="Genomic_DNA"/>
</dbReference>
<name>A0A371E6T8_MUCPR</name>
<accession>A0A371E6T8</accession>
<dbReference type="Proteomes" id="UP000257109">
    <property type="component" value="Unassembled WGS sequence"/>
</dbReference>
<proteinExistence type="predicted"/>
<sequence>MSNLEARFIPKGVSLAQPPTFTREDYLYCRDKMEIYQVYSIQCMGDYHHRDKVLNKPKKGLYSRRLQRILRKDVTLMMNYEMFTMKDDETINEMFGRIQTILNGLISLGHEFSKA</sequence>